<reference evidence="7" key="1">
    <citation type="submission" date="2024-06" db="EMBL/GenBank/DDBJ databases">
        <title>Multi-omics analyses provide insights into the biosynthesis of the anticancer antibiotic pleurotin in Hohenbuehelia grisea.</title>
        <authorList>
            <person name="Weaver J.A."/>
            <person name="Alberti F."/>
        </authorList>
    </citation>
    <scope>NUCLEOTIDE SEQUENCE [LARGE SCALE GENOMIC DNA]</scope>
    <source>
        <strain evidence="7">T-177</strain>
    </source>
</reference>
<dbReference type="SUPFAM" id="SSF55874">
    <property type="entry name" value="ATPase domain of HSP90 chaperone/DNA topoisomerase II/histidine kinase"/>
    <property type="match status" value="1"/>
</dbReference>
<evidence type="ECO:0000313" key="6">
    <source>
        <dbReference type="EMBL" id="KAL0949231.1"/>
    </source>
</evidence>
<dbReference type="InterPro" id="IPR014762">
    <property type="entry name" value="DNA_mismatch_repair_CS"/>
</dbReference>
<gene>
    <name evidence="6" type="ORF">HGRIS_009310</name>
</gene>
<dbReference type="Gene3D" id="3.30.565.10">
    <property type="entry name" value="Histidine kinase-like ATPase, C-terminal domain"/>
    <property type="match status" value="1"/>
</dbReference>
<organism evidence="6 7">
    <name type="scientific">Hohenbuehelia grisea</name>
    <dbReference type="NCBI Taxonomy" id="104357"/>
    <lineage>
        <taxon>Eukaryota</taxon>
        <taxon>Fungi</taxon>
        <taxon>Dikarya</taxon>
        <taxon>Basidiomycota</taxon>
        <taxon>Agaricomycotina</taxon>
        <taxon>Agaricomycetes</taxon>
        <taxon>Agaricomycetidae</taxon>
        <taxon>Agaricales</taxon>
        <taxon>Pleurotineae</taxon>
        <taxon>Pleurotaceae</taxon>
        <taxon>Hohenbuehelia</taxon>
    </lineage>
</organism>
<feature type="region of interest" description="Disordered" evidence="3">
    <location>
        <begin position="384"/>
        <end position="438"/>
    </location>
</feature>
<proteinExistence type="inferred from homology"/>
<dbReference type="InterPro" id="IPR020568">
    <property type="entry name" value="Ribosomal_Su5_D2-typ_SF"/>
</dbReference>
<evidence type="ECO:0000259" key="5">
    <source>
        <dbReference type="SMART" id="SM01340"/>
    </source>
</evidence>
<dbReference type="InterPro" id="IPR014721">
    <property type="entry name" value="Ribsml_uS5_D2-typ_fold_subgr"/>
</dbReference>
<feature type="region of interest" description="Disordered" evidence="3">
    <location>
        <begin position="461"/>
        <end position="488"/>
    </location>
</feature>
<feature type="domain" description="DNA mismatch repair protein S5" evidence="5">
    <location>
        <begin position="236"/>
        <end position="375"/>
    </location>
</feature>
<comment type="similarity">
    <text evidence="1">Belongs to the DNA mismatch repair MutL/HexB family.</text>
</comment>
<dbReference type="Pfam" id="PF01119">
    <property type="entry name" value="DNA_mis_repair"/>
    <property type="match status" value="1"/>
</dbReference>
<dbReference type="InterPro" id="IPR042120">
    <property type="entry name" value="MutL_C_dimsub"/>
</dbReference>
<accession>A0ABR3J0R1</accession>
<name>A0ABR3J0R1_9AGAR</name>
<dbReference type="InterPro" id="IPR037198">
    <property type="entry name" value="MutL_C_sf"/>
</dbReference>
<dbReference type="PROSITE" id="PS00058">
    <property type="entry name" value="DNA_MISMATCH_REPAIR_1"/>
    <property type="match status" value="1"/>
</dbReference>
<dbReference type="InterPro" id="IPR014790">
    <property type="entry name" value="MutL_C"/>
</dbReference>
<dbReference type="InterPro" id="IPR013507">
    <property type="entry name" value="DNA_mismatch_S5_2-like"/>
</dbReference>
<dbReference type="Gene3D" id="3.30.1540.20">
    <property type="entry name" value="MutL, C-terminal domain, dimerisation subdomain"/>
    <property type="match status" value="1"/>
</dbReference>
<evidence type="ECO:0000259" key="4">
    <source>
        <dbReference type="SMART" id="SM00853"/>
    </source>
</evidence>
<protein>
    <recommendedName>
        <fullName evidence="8">MutL C-terminal dimerisation domain-containing protein</fullName>
    </recommendedName>
</protein>
<comment type="caution">
    <text evidence="6">The sequence shown here is derived from an EMBL/GenBank/DDBJ whole genome shotgun (WGS) entry which is preliminary data.</text>
</comment>
<evidence type="ECO:0000313" key="7">
    <source>
        <dbReference type="Proteomes" id="UP001556367"/>
    </source>
</evidence>
<dbReference type="SMART" id="SM01340">
    <property type="entry name" value="DNA_mis_repair"/>
    <property type="match status" value="1"/>
</dbReference>
<dbReference type="Proteomes" id="UP001556367">
    <property type="component" value="Unassembled WGS sequence"/>
</dbReference>
<feature type="domain" description="MutL C-terminal dimerisation" evidence="4">
    <location>
        <begin position="570"/>
        <end position="796"/>
    </location>
</feature>
<keyword evidence="7" id="KW-1185">Reference proteome</keyword>
<evidence type="ECO:0008006" key="8">
    <source>
        <dbReference type="Google" id="ProtNLM"/>
    </source>
</evidence>
<dbReference type="Gene3D" id="3.30.230.10">
    <property type="match status" value="1"/>
</dbReference>
<keyword evidence="2" id="KW-0227">DNA damage</keyword>
<evidence type="ECO:0000256" key="1">
    <source>
        <dbReference type="ARBA" id="ARBA00006082"/>
    </source>
</evidence>
<dbReference type="SUPFAM" id="SSF118116">
    <property type="entry name" value="DNA mismatch repair protein MutL"/>
    <property type="match status" value="1"/>
</dbReference>
<dbReference type="EMBL" id="JASNQZ010000012">
    <property type="protein sequence ID" value="KAL0949231.1"/>
    <property type="molecule type" value="Genomic_DNA"/>
</dbReference>
<evidence type="ECO:0000256" key="3">
    <source>
        <dbReference type="SAM" id="MobiDB-lite"/>
    </source>
</evidence>
<evidence type="ECO:0000256" key="2">
    <source>
        <dbReference type="ARBA" id="ARBA00022763"/>
    </source>
</evidence>
<dbReference type="SMART" id="SM00853">
    <property type="entry name" value="MutL_C"/>
    <property type="match status" value="1"/>
</dbReference>
<dbReference type="InterPro" id="IPR038973">
    <property type="entry name" value="MutL/Mlh/Pms-like"/>
</dbReference>
<dbReference type="PANTHER" id="PTHR10073">
    <property type="entry name" value="DNA MISMATCH REPAIR PROTEIN MLH, PMS, MUTL"/>
    <property type="match status" value="1"/>
</dbReference>
<dbReference type="InterPro" id="IPR036890">
    <property type="entry name" value="HATPase_C_sf"/>
</dbReference>
<sequence length="857" mass="95492">MAAPWPTQDTPTTLNIESLSAATRSKLRSTQILTSLPQVITELMQNSLDAGAKHIEIGFNLEEWSCWVWDDGIGIPREGLELLAKGSSEGRYGTSKAYEPNSLNDVSTFGFRGEALASAADLSCLEVSTRTSKSRETWSVILKGGNCLYNGPAIRWRRESSGSVVCIRDAFFNLPIRRLSHPSIPKTIELIKNEITTYALASHNVAFSLERVTNPVEQKKEKVLRIPQTASTLAAFRQIYGRALVEHVHEVHACQEELRLDGFISLVGAHSKSHQFLYINRHPIGFCELHRTIDLLFSRSTFGKHAFDDEGESSLRPEIRRSPRKSEKKPVYVLNLWIPPRLIDNCMEPSKSQVYLDDRNQVQTFLASEVQNFLIRHGFISQRLPDADTPQASPSPRKRRKVYQRRLSSSSDEAPPKAPPSARPLHEAAGDDTDDDARMLWKDPVTGEVFFIDKRTGNSYPQRIDRGDGHLPPAGARRTLGLHSREGPGGETLPSWIEIALKANQAYALTEKSIPSAGPSMVPQADNHSCSAHNPLHHTSSHRLFAPGQLGKSEPTLRRFLKRDLETARILQQIDRKFIACLMGRSGSELSSLGEETNVRQQTLVLIDQHAADERIRVERFLRPLCLGYLEKRDQLEDETRGTARRQLSPARPVLLASHEASQLSRSSEAWVMLNRWGIEIGSEPRNGTAEGIGDAGADSAYVQVEVLSVPDLVADKLLLGDELRDLIKGFLGMLQEENFFASQSPEMGTWGEVTPNGTDGDDFSWLKALRYCPRELLELINSKACRGAIMFNDTLSFTQCEQLVRDLSRTAFPFQCAHGRPSLVPLVDVGSQVGSCGAQHGSRLDWAKLEQLPGNR</sequence>
<dbReference type="PANTHER" id="PTHR10073:SF47">
    <property type="entry name" value="DNA MISMATCH REPAIR PROTEIN MLH3"/>
    <property type="match status" value="1"/>
</dbReference>
<dbReference type="Pfam" id="PF13589">
    <property type="entry name" value="HATPase_c_3"/>
    <property type="match status" value="1"/>
</dbReference>
<dbReference type="SUPFAM" id="SSF54211">
    <property type="entry name" value="Ribosomal protein S5 domain 2-like"/>
    <property type="match status" value="1"/>
</dbReference>